<feature type="transmembrane region" description="Helical" evidence="1">
    <location>
        <begin position="423"/>
        <end position="443"/>
    </location>
</feature>
<accession>A0A0S3PSM1</accession>
<evidence type="ECO:0000313" key="2">
    <source>
        <dbReference type="EMBL" id="BAT58967.1"/>
    </source>
</evidence>
<feature type="transmembrane region" description="Helical" evidence="1">
    <location>
        <begin position="37"/>
        <end position="56"/>
    </location>
</feature>
<name>A0A0S3PSM1_9BRAD</name>
<gene>
    <name evidence="2" type="ORF">GJW-30_1_01495</name>
</gene>
<feature type="transmembrane region" description="Helical" evidence="1">
    <location>
        <begin position="117"/>
        <end position="140"/>
    </location>
</feature>
<feature type="transmembrane region" description="Helical" evidence="1">
    <location>
        <begin position="318"/>
        <end position="339"/>
    </location>
</feature>
<keyword evidence="3" id="KW-1185">Reference proteome</keyword>
<dbReference type="KEGG" id="vgo:GJW-30_1_01495"/>
<dbReference type="Proteomes" id="UP000236884">
    <property type="component" value="Chromosome"/>
</dbReference>
<keyword evidence="1" id="KW-1133">Transmembrane helix</keyword>
<sequence length="511" mass="55489">MSTPGSIPWLAAHELRLSWRDWYQLLTAGKKSRARKVAFILILFAIGVHGFAWFMVRKFSATDFAVAKANYLLLTGGFLLYFFLMISQAMESATRILYARADLDLIHSSPAVLRRVFVVRLAIVAISIAVMALLLASPFINVLTVREGAFWLSAYGVVMAMGCVAAALAVTLTAILFNVVGARRTRFAAQLVAAIVGAFFIIGLQVVAIFTSETLSHLSLLQTDWLVAIAPDVDSAWWYPARAALGDTSRLIAVLGIAFGLIALVITIFSHRFVRYTALAANVGEAQTRRAKVLKAFRWRSPAQALRRKEWVLLMRDPWLISQSMMQLLYLLPPALLLWRTYGHGRDSLVLLMPVLVMAAGQLAGGLAWLAISGEDAPELVATAPISPAQATRAKVEAVLGAIAIILLPFVFAFALASVYLALVLAIGVLVSGGSATMVQLWFRAQARRAQFHRRQTSSRIATFAEAFSSIGWAGTAAVLANGMPRSATVSALLTIAVLLIARSLAPKPER</sequence>
<dbReference type="AlphaFoldDB" id="A0A0S3PSM1"/>
<feature type="transmembrane region" description="Helical" evidence="1">
    <location>
        <begin position="191"/>
        <end position="211"/>
    </location>
</feature>
<dbReference type="OrthoDB" id="7339241at2"/>
<feature type="transmembrane region" description="Helical" evidence="1">
    <location>
        <begin position="398"/>
        <end position="417"/>
    </location>
</feature>
<keyword evidence="1" id="KW-0812">Transmembrane</keyword>
<keyword evidence="1" id="KW-0472">Membrane</keyword>
<reference evidence="2 3" key="1">
    <citation type="submission" date="2015-08" db="EMBL/GenBank/DDBJ databases">
        <title>Investigation of the bacterial diversity of lava forest soil.</title>
        <authorList>
            <person name="Lee J.S."/>
        </authorList>
    </citation>
    <scope>NUCLEOTIDE SEQUENCE [LARGE SCALE GENOMIC DNA]</scope>
    <source>
        <strain evidence="2 3">GJW-30</strain>
    </source>
</reference>
<feature type="transmembrane region" description="Helical" evidence="1">
    <location>
        <begin position="68"/>
        <end position="86"/>
    </location>
</feature>
<feature type="transmembrane region" description="Helical" evidence="1">
    <location>
        <begin position="487"/>
        <end position="506"/>
    </location>
</feature>
<dbReference type="EMBL" id="AP014946">
    <property type="protein sequence ID" value="BAT58967.1"/>
    <property type="molecule type" value="Genomic_DNA"/>
</dbReference>
<organism evidence="2 3">
    <name type="scientific">Variibacter gotjawalensis</name>
    <dbReference type="NCBI Taxonomy" id="1333996"/>
    <lineage>
        <taxon>Bacteria</taxon>
        <taxon>Pseudomonadati</taxon>
        <taxon>Pseudomonadota</taxon>
        <taxon>Alphaproteobacteria</taxon>
        <taxon>Hyphomicrobiales</taxon>
        <taxon>Nitrobacteraceae</taxon>
        <taxon>Variibacter</taxon>
    </lineage>
</organism>
<feature type="transmembrane region" description="Helical" evidence="1">
    <location>
        <begin position="152"/>
        <end position="179"/>
    </location>
</feature>
<feature type="transmembrane region" description="Helical" evidence="1">
    <location>
        <begin position="464"/>
        <end position="481"/>
    </location>
</feature>
<dbReference type="RefSeq" id="WP_096353700.1">
    <property type="nucleotide sequence ID" value="NZ_AP014946.1"/>
</dbReference>
<proteinExistence type="predicted"/>
<evidence type="ECO:0000313" key="3">
    <source>
        <dbReference type="Proteomes" id="UP000236884"/>
    </source>
</evidence>
<feature type="transmembrane region" description="Helical" evidence="1">
    <location>
        <begin position="351"/>
        <end position="372"/>
    </location>
</feature>
<evidence type="ECO:0000256" key="1">
    <source>
        <dbReference type="SAM" id="Phobius"/>
    </source>
</evidence>
<protein>
    <submittedName>
        <fullName evidence="2">Uncharacterized protein</fullName>
    </submittedName>
</protein>
<feature type="transmembrane region" description="Helical" evidence="1">
    <location>
        <begin position="251"/>
        <end position="269"/>
    </location>
</feature>